<dbReference type="InterPro" id="IPR002314">
    <property type="entry name" value="aa-tRNA-synt_IIb"/>
</dbReference>
<gene>
    <name evidence="11" type="ORF">UV58_C0001G0026</name>
</gene>
<evidence type="ECO:0000259" key="10">
    <source>
        <dbReference type="PROSITE" id="PS50862"/>
    </source>
</evidence>
<dbReference type="GO" id="GO:0005829">
    <property type="term" value="C:cytosol"/>
    <property type="evidence" value="ECO:0007669"/>
    <property type="project" value="TreeGrafter"/>
</dbReference>
<dbReference type="InterPro" id="IPR004154">
    <property type="entry name" value="Anticodon-bd"/>
</dbReference>
<keyword evidence="4" id="KW-0547">Nucleotide-binding</keyword>
<feature type="domain" description="Aminoacyl-transfer RNA synthetases class-II family profile" evidence="10">
    <location>
        <begin position="38"/>
        <end position="314"/>
    </location>
</feature>
<keyword evidence="3" id="KW-0436">Ligase</keyword>
<dbReference type="EMBL" id="LCFA01000001">
    <property type="protein sequence ID" value="KKS83099.1"/>
    <property type="molecule type" value="Genomic_DNA"/>
</dbReference>
<comment type="catalytic activity">
    <reaction evidence="9">
        <text>tRNA(Pro) + L-proline + ATP = L-prolyl-tRNA(Pro) + AMP + diphosphate</text>
        <dbReference type="Rhea" id="RHEA:14305"/>
        <dbReference type="Rhea" id="RHEA-COMP:9700"/>
        <dbReference type="Rhea" id="RHEA-COMP:9702"/>
        <dbReference type="ChEBI" id="CHEBI:30616"/>
        <dbReference type="ChEBI" id="CHEBI:33019"/>
        <dbReference type="ChEBI" id="CHEBI:60039"/>
        <dbReference type="ChEBI" id="CHEBI:78442"/>
        <dbReference type="ChEBI" id="CHEBI:78532"/>
        <dbReference type="ChEBI" id="CHEBI:456215"/>
        <dbReference type="EC" id="6.1.1.15"/>
    </reaction>
</comment>
<evidence type="ECO:0000256" key="4">
    <source>
        <dbReference type="ARBA" id="ARBA00022741"/>
    </source>
</evidence>
<dbReference type="Proteomes" id="UP000034810">
    <property type="component" value="Unassembled WGS sequence"/>
</dbReference>
<name>A0A0G1CCJ0_9BACT</name>
<dbReference type="Pfam" id="PF00587">
    <property type="entry name" value="tRNA-synt_2b"/>
    <property type="match status" value="1"/>
</dbReference>
<dbReference type="InterPro" id="IPR002316">
    <property type="entry name" value="Pro-tRNA-ligase_IIa"/>
</dbReference>
<accession>A0A0G1CCJ0</accession>
<evidence type="ECO:0000256" key="7">
    <source>
        <dbReference type="ARBA" id="ARBA00023146"/>
    </source>
</evidence>
<comment type="caution">
    <text evidence="11">The sequence shown here is derived from an EMBL/GenBank/DDBJ whole genome shotgun (WGS) entry which is preliminary data.</text>
</comment>
<evidence type="ECO:0000256" key="1">
    <source>
        <dbReference type="ARBA" id="ARBA00012831"/>
    </source>
</evidence>
<reference evidence="11 12" key="1">
    <citation type="journal article" date="2015" name="Nature">
        <title>rRNA introns, odd ribosomes, and small enigmatic genomes across a large radiation of phyla.</title>
        <authorList>
            <person name="Brown C.T."/>
            <person name="Hug L.A."/>
            <person name="Thomas B.C."/>
            <person name="Sharon I."/>
            <person name="Castelle C.J."/>
            <person name="Singh A."/>
            <person name="Wilkins M.J."/>
            <person name="Williams K.H."/>
            <person name="Banfield J.F."/>
        </authorList>
    </citation>
    <scope>NUCLEOTIDE SEQUENCE [LARGE SCALE GENOMIC DNA]</scope>
</reference>
<dbReference type="InterPro" id="IPR045864">
    <property type="entry name" value="aa-tRNA-synth_II/BPL/LPL"/>
</dbReference>
<dbReference type="Gene3D" id="3.40.50.800">
    <property type="entry name" value="Anticodon-binding domain"/>
    <property type="match status" value="1"/>
</dbReference>
<evidence type="ECO:0000313" key="12">
    <source>
        <dbReference type="Proteomes" id="UP000034810"/>
    </source>
</evidence>
<dbReference type="InterPro" id="IPR050062">
    <property type="entry name" value="Pro-tRNA_synthetase"/>
</dbReference>
<dbReference type="PRINTS" id="PR01046">
    <property type="entry name" value="TRNASYNTHPRO"/>
</dbReference>
<sequence length="416" mass="47272">MRQSQLPNFVRKEFPKDEESYNAKILVRAGFIDKLMAGAYSYLPLGLRVLEKIENIVKEEMNALGAFEIRMPVLSPKENWEKTGRWKSFDALFKVIARDKKEYALGPTHEEIIIPLSQRAVFSYKDLPFSLYQIQTKFRDEARVKSGLLRGKEFLMKDLYSFHADAKDLDHFYEKVSRAYFGIFKKLGLDAWRVEASGGTFSKYSHEFQVFIEDGEDEVVCCPHCRFARNKEMFSSKQTGNCPVCKSSLEVAQASEVGNVFKLGTNYSGPFSLKYRDKNGQEKNVVMGCYGIGISRLMGVLAEVFHDKDGLLWPSSLAPFQAHLLSVFGSDAAVNKKIGKQAEEAYKKLAAAGVEVLFDDRKNKTAGEKLVESDLIGIPVRLVVSQKTGDKIEFKERSKEKTQLVDFSFIKNYLDR</sequence>
<evidence type="ECO:0000256" key="5">
    <source>
        <dbReference type="ARBA" id="ARBA00022840"/>
    </source>
</evidence>
<dbReference type="SUPFAM" id="SSF52954">
    <property type="entry name" value="Class II aaRS ABD-related"/>
    <property type="match status" value="1"/>
</dbReference>
<dbReference type="PANTHER" id="PTHR42753">
    <property type="entry name" value="MITOCHONDRIAL RIBOSOME PROTEIN L39/PROLYL-TRNA LIGASE FAMILY MEMBER"/>
    <property type="match status" value="1"/>
</dbReference>
<evidence type="ECO:0000256" key="2">
    <source>
        <dbReference type="ARBA" id="ARBA00019110"/>
    </source>
</evidence>
<evidence type="ECO:0000256" key="3">
    <source>
        <dbReference type="ARBA" id="ARBA00022598"/>
    </source>
</evidence>
<evidence type="ECO:0000256" key="6">
    <source>
        <dbReference type="ARBA" id="ARBA00022917"/>
    </source>
</evidence>
<keyword evidence="6" id="KW-0648">Protein biosynthesis</keyword>
<dbReference type="InterPro" id="IPR006195">
    <property type="entry name" value="aa-tRNA-synth_II"/>
</dbReference>
<evidence type="ECO:0000256" key="9">
    <source>
        <dbReference type="ARBA" id="ARBA00047671"/>
    </source>
</evidence>
<organism evidence="11 12">
    <name type="scientific">Candidatus Wolfebacteria bacterium GW2011_GWC1_43_10</name>
    <dbReference type="NCBI Taxonomy" id="1619011"/>
    <lineage>
        <taxon>Bacteria</taxon>
        <taxon>Candidatus Wolfeibacteriota</taxon>
    </lineage>
</organism>
<dbReference type="SUPFAM" id="SSF55681">
    <property type="entry name" value="Class II aaRS and biotin synthetases"/>
    <property type="match status" value="1"/>
</dbReference>
<keyword evidence="5" id="KW-0067">ATP-binding</keyword>
<evidence type="ECO:0000313" key="11">
    <source>
        <dbReference type="EMBL" id="KKS83099.1"/>
    </source>
</evidence>
<protein>
    <recommendedName>
        <fullName evidence="2">Proline--tRNA ligase</fullName>
        <ecNumber evidence="1">6.1.1.15</ecNumber>
    </recommendedName>
    <alternativeName>
        <fullName evidence="8">Prolyl-tRNA synthetase</fullName>
    </alternativeName>
</protein>
<dbReference type="InterPro" id="IPR036621">
    <property type="entry name" value="Anticodon-bd_dom_sf"/>
</dbReference>
<dbReference type="PROSITE" id="PS50862">
    <property type="entry name" value="AA_TRNA_LIGASE_II"/>
    <property type="match status" value="1"/>
</dbReference>
<dbReference type="Gene3D" id="3.30.930.10">
    <property type="entry name" value="Bira Bifunctional Protein, Domain 2"/>
    <property type="match status" value="1"/>
</dbReference>
<dbReference type="GO" id="GO:0004827">
    <property type="term" value="F:proline-tRNA ligase activity"/>
    <property type="evidence" value="ECO:0007669"/>
    <property type="project" value="UniProtKB-EC"/>
</dbReference>
<evidence type="ECO:0000256" key="8">
    <source>
        <dbReference type="ARBA" id="ARBA00029731"/>
    </source>
</evidence>
<dbReference type="PANTHER" id="PTHR42753:SF2">
    <property type="entry name" value="PROLINE--TRNA LIGASE"/>
    <property type="match status" value="1"/>
</dbReference>
<dbReference type="EC" id="6.1.1.15" evidence="1"/>
<dbReference type="PATRIC" id="fig|1619011.3.peg.28"/>
<proteinExistence type="predicted"/>
<keyword evidence="7 11" id="KW-0030">Aminoacyl-tRNA synthetase</keyword>
<dbReference type="AlphaFoldDB" id="A0A0G1CCJ0"/>
<dbReference type="GO" id="GO:0005524">
    <property type="term" value="F:ATP binding"/>
    <property type="evidence" value="ECO:0007669"/>
    <property type="project" value="UniProtKB-KW"/>
</dbReference>
<dbReference type="GO" id="GO:0006433">
    <property type="term" value="P:prolyl-tRNA aminoacylation"/>
    <property type="evidence" value="ECO:0007669"/>
    <property type="project" value="InterPro"/>
</dbReference>
<dbReference type="Pfam" id="PF03129">
    <property type="entry name" value="HGTP_anticodon"/>
    <property type="match status" value="1"/>
</dbReference>